<keyword evidence="9" id="KW-1185">Reference proteome</keyword>
<evidence type="ECO:0000259" key="7">
    <source>
        <dbReference type="Pfam" id="PF00700"/>
    </source>
</evidence>
<feature type="domain" description="Flagellin C-terminal" evidence="7">
    <location>
        <begin position="669"/>
        <end position="753"/>
    </location>
</feature>
<feature type="region of interest" description="Disordered" evidence="5">
    <location>
        <begin position="1"/>
        <end position="23"/>
    </location>
</feature>
<dbReference type="Proteomes" id="UP000219993">
    <property type="component" value="Chromosome"/>
</dbReference>
<evidence type="ECO:0000256" key="5">
    <source>
        <dbReference type="SAM" id="MobiDB-lite"/>
    </source>
</evidence>
<evidence type="ECO:0000256" key="1">
    <source>
        <dbReference type="ARBA" id="ARBA00005709"/>
    </source>
</evidence>
<keyword evidence="8" id="KW-0966">Cell projection</keyword>
<dbReference type="Pfam" id="PF00700">
    <property type="entry name" value="Flagellin_C"/>
    <property type="match status" value="1"/>
</dbReference>
<dbReference type="SUPFAM" id="SSF64518">
    <property type="entry name" value="Phase 1 flagellin"/>
    <property type="match status" value="1"/>
</dbReference>
<dbReference type="EMBL" id="CP021435">
    <property type="protein sequence ID" value="ATJ84650.1"/>
    <property type="molecule type" value="Genomic_DNA"/>
</dbReference>
<dbReference type="GO" id="GO:0005576">
    <property type="term" value="C:extracellular region"/>
    <property type="evidence" value="ECO:0007669"/>
    <property type="project" value="UniProtKB-SubCell"/>
</dbReference>
<dbReference type="InterPro" id="IPR001029">
    <property type="entry name" value="Flagellin_N"/>
</dbReference>
<dbReference type="PANTHER" id="PTHR42792:SF2">
    <property type="entry name" value="FLAGELLIN"/>
    <property type="match status" value="1"/>
</dbReference>
<dbReference type="Gene3D" id="2.170.280.10">
    <property type="entry name" value="f41 fragment of flagellin, middle domain"/>
    <property type="match status" value="1"/>
</dbReference>
<dbReference type="Gene3D" id="3.30.70.2120">
    <property type="match status" value="1"/>
</dbReference>
<dbReference type="Gene3D" id="2.30.220.10">
    <property type="entry name" value="f41 fragment of flagellin, C-terminal domain"/>
    <property type="match status" value="1"/>
</dbReference>
<evidence type="ECO:0000313" key="9">
    <source>
        <dbReference type="Proteomes" id="UP000219993"/>
    </source>
</evidence>
<organism evidence="8 9">
    <name type="scientific">Halomonas beimenensis</name>
    <dbReference type="NCBI Taxonomy" id="475662"/>
    <lineage>
        <taxon>Bacteria</taxon>
        <taxon>Pseudomonadati</taxon>
        <taxon>Pseudomonadota</taxon>
        <taxon>Gammaproteobacteria</taxon>
        <taxon>Oceanospirillales</taxon>
        <taxon>Halomonadaceae</taxon>
        <taxon>Halomonas</taxon>
    </lineage>
</organism>
<evidence type="ECO:0000256" key="2">
    <source>
        <dbReference type="ARBA" id="ARBA00022525"/>
    </source>
</evidence>
<evidence type="ECO:0000256" key="4">
    <source>
        <dbReference type="RuleBase" id="RU362073"/>
    </source>
</evidence>
<keyword evidence="2 4" id="KW-0964">Secreted</keyword>
<comment type="function">
    <text evidence="4">Flagellin is the subunit protein which polymerizes to form the filaments of bacterial flagella.</text>
</comment>
<protein>
    <recommendedName>
        <fullName evidence="4">Flagellin</fullName>
    </recommendedName>
</protein>
<dbReference type="InterPro" id="IPR046358">
    <property type="entry name" value="Flagellin_C"/>
</dbReference>
<accession>A0A291PCP3</accession>
<evidence type="ECO:0000259" key="6">
    <source>
        <dbReference type="Pfam" id="PF00669"/>
    </source>
</evidence>
<keyword evidence="3 4" id="KW-0975">Bacterial flagellum</keyword>
<dbReference type="Gene3D" id="1.20.1330.10">
    <property type="entry name" value="f41 fragment of flagellin, N-terminal domain"/>
    <property type="match status" value="2"/>
</dbReference>
<keyword evidence="8" id="KW-0969">Cilium</keyword>
<proteinExistence type="inferred from homology"/>
<comment type="similarity">
    <text evidence="1 4">Belongs to the bacterial flagellin family.</text>
</comment>
<dbReference type="PRINTS" id="PR00207">
    <property type="entry name" value="FLAGELLIN"/>
</dbReference>
<dbReference type="KEGG" id="hbe:BEI_3663"/>
<name>A0A291PCP3_9GAMM</name>
<dbReference type="RefSeq" id="WP_097790815.1">
    <property type="nucleotide sequence ID" value="NZ_BAAADT010000021.1"/>
</dbReference>
<dbReference type="Pfam" id="PF00669">
    <property type="entry name" value="Flagellin_N"/>
    <property type="match status" value="1"/>
</dbReference>
<dbReference type="GO" id="GO:0005198">
    <property type="term" value="F:structural molecule activity"/>
    <property type="evidence" value="ECO:0007669"/>
    <property type="project" value="UniProtKB-UniRule"/>
</dbReference>
<keyword evidence="8" id="KW-0282">Flagellum</keyword>
<dbReference type="PANTHER" id="PTHR42792">
    <property type="entry name" value="FLAGELLIN"/>
    <property type="match status" value="1"/>
</dbReference>
<reference evidence="8 9" key="1">
    <citation type="journal article" date="2017" name="Sci. Rep.">
        <title>Revealing the Saline Adaptation Strategies of the Halophilic Bacterium Halomonas beimenensis through High-throughput Omics and Transposon Mutagenesis Approaches.</title>
        <authorList>
            <person name="Chen Y.H."/>
            <person name="Lin S.S."/>
            <person name="Shyu Y.T."/>
        </authorList>
    </citation>
    <scope>NUCLEOTIDE SEQUENCE [LARGE SCALE GENOMIC DNA]</scope>
    <source>
        <strain evidence="8 9">NTU-111</strain>
    </source>
</reference>
<dbReference type="InterPro" id="IPR001492">
    <property type="entry name" value="Flagellin"/>
</dbReference>
<sequence length="754" mass="80357">MASIQTNLPALKGQQHQSRASNTLSTAMERLSSGLRVNGAKDDAAGLGIDNRMTSRINGHAQVQRNANDGVSLAQTAHGALDQINERLHRIRELTVQGLNGSLQWDDNDAIQAEINQNLKEIDRLAESASYNGIPLLNGQAGRLGLQVGTQDEEQLDLNLTPPGFSVESLGLEDFTVAGIEGDVTDRDTLQGYARHIVLDDPNTTVTYSGVSASNPALMWDGSSYYVSAEEGGDPVFYDAWVSAHHETSTDQSTVDVSTSARLYDEVTSLTTSTIGGSPTFHDSGGNAFSDGASRTLVEDADGYLIRESKDGIVRYYDAELNFTTDGGGTNQMEVHQASSALPGPGYSAVPADQDFVVDGTTYQLDDYDQVRFEDAGGAALTDGELVENPDGDLYLSATVDGGTAYYRLDTASTTTTGTPPSEVTTLTLGAETNEAFAGLDLTGETSPVNQAPTTDLSGVTPGFEDSSGSAFAGSTRLMQRNDASDRYMIEVDEGGGVYRYYEAEVSVETAPDGTTGGVTVSATNNSPVTYDAGAHAVERVSGTSTVTLDPRNVQVNYTDANSESFSDVLREDSDGNYYFDLPDSESEYGAYKVASLVDDEHGDILIKTVNGDGEVIIYHPTQTLDSGYNVTVQTDADGALDDGVAHTTINITEVDQDIRLKHPRNPLAALDQAIAMVDSKRSHLGAMENRLDSVIETSQTAETQLASARSRILDADYAREVSRLTKAQILQQAGNSMLAQANQLPQNVLSLLG</sequence>
<dbReference type="GO" id="GO:0009288">
    <property type="term" value="C:bacterial-type flagellum"/>
    <property type="evidence" value="ECO:0007669"/>
    <property type="project" value="UniProtKB-SubCell"/>
</dbReference>
<gene>
    <name evidence="8" type="primary">flaA</name>
    <name evidence="8" type="ORF">BEI_3663</name>
</gene>
<dbReference type="InterPro" id="IPR042187">
    <property type="entry name" value="Flagellin_C_sub2"/>
</dbReference>
<dbReference type="AlphaFoldDB" id="A0A291PCP3"/>
<evidence type="ECO:0000256" key="3">
    <source>
        <dbReference type="ARBA" id="ARBA00023143"/>
    </source>
</evidence>
<comment type="subcellular location">
    <subcellularLocation>
        <location evidence="4">Secreted</location>
    </subcellularLocation>
    <subcellularLocation>
        <location evidence="4">Bacterial flagellum</location>
    </subcellularLocation>
</comment>
<dbReference type="Gene3D" id="6.10.10.10">
    <property type="entry name" value="Flagellar export chaperone, C-terminal domain"/>
    <property type="match status" value="1"/>
</dbReference>
<evidence type="ECO:0000313" key="8">
    <source>
        <dbReference type="EMBL" id="ATJ84650.1"/>
    </source>
</evidence>
<dbReference type="OrthoDB" id="9796789at2"/>
<feature type="domain" description="Flagellin N-terminal" evidence="6">
    <location>
        <begin position="4"/>
        <end position="140"/>
    </location>
</feature>